<accession>A0AAD6K5R0</accession>
<comment type="caution">
    <text evidence="2">The sequence shown here is derived from an EMBL/GenBank/DDBJ whole genome shotgun (WGS) entry which is preliminary data.</text>
</comment>
<dbReference type="AlphaFoldDB" id="A0AAD6K5R0"/>
<gene>
    <name evidence="2" type="ORF">OIU84_002214</name>
</gene>
<evidence type="ECO:0000313" key="2">
    <source>
        <dbReference type="EMBL" id="KAJ6416317.1"/>
    </source>
</evidence>
<proteinExistence type="predicted"/>
<feature type="region of interest" description="Disordered" evidence="1">
    <location>
        <begin position="344"/>
        <end position="363"/>
    </location>
</feature>
<protein>
    <submittedName>
        <fullName evidence="2">Uncharacterized protein</fullName>
    </submittedName>
</protein>
<sequence length="483" mass="55605">MEAFTVLKETSDAEKLRGLTLDMRALMEDNCTEVIFGDSMVHDKHNFFQRYPFPMFPSREWLSDLFFGEQVQISPARFLPVLSTDALRKMRNVKFLQLNYMKFNGSYEHFPKNLIWLCWHGFSLRSIPKHLCLEKIVVLDLSRSCLVDAWKGKAVYDCDQLIDIQDWMKARLNPKGRLTHVTVVKGLFNVILSDEDGMCKFYEEKEEEWIIQKEFVGCLSFQIASPAAHRICAFNLFTRFCTTPETILSWFRLSTNRNNTSGRSPVPSRLFLSEWLQAWEWCNPVAEPLWKLGGDDPAFDNGDDVSISVLPLDPTIQIMMVGILWLHEEDGNGEDDKIHSNNKAVTSHCSSSSNKEVITTHNSSDADDDVHLANVEIASRIFRNYSCAVRYNPGNLEFIPTTPFPVDSLRSHTHTKTVPRNLRSHNTLTIEELGWLEGGTSFHWLEVALCQSIILALTTCEGIERIHKRFIWGDQEHARRLIR</sequence>
<dbReference type="EMBL" id="JAPFFJ010000011">
    <property type="protein sequence ID" value="KAJ6416317.1"/>
    <property type="molecule type" value="Genomic_DNA"/>
</dbReference>
<organism evidence="2 3">
    <name type="scientific">Salix udensis</name>
    <dbReference type="NCBI Taxonomy" id="889485"/>
    <lineage>
        <taxon>Eukaryota</taxon>
        <taxon>Viridiplantae</taxon>
        <taxon>Streptophyta</taxon>
        <taxon>Embryophyta</taxon>
        <taxon>Tracheophyta</taxon>
        <taxon>Spermatophyta</taxon>
        <taxon>Magnoliopsida</taxon>
        <taxon>eudicotyledons</taxon>
        <taxon>Gunneridae</taxon>
        <taxon>Pentapetalae</taxon>
        <taxon>rosids</taxon>
        <taxon>fabids</taxon>
        <taxon>Malpighiales</taxon>
        <taxon>Salicaceae</taxon>
        <taxon>Saliceae</taxon>
        <taxon>Salix</taxon>
    </lineage>
</organism>
<evidence type="ECO:0000256" key="1">
    <source>
        <dbReference type="SAM" id="MobiDB-lite"/>
    </source>
</evidence>
<reference evidence="2 3" key="1">
    <citation type="journal article" date="2023" name="Int. J. Mol. Sci.">
        <title>De Novo Assembly and Annotation of 11 Diverse Shrub Willow (Salix) Genomes Reveals Novel Gene Organization in Sex-Linked Regions.</title>
        <authorList>
            <person name="Hyden B."/>
            <person name="Feng K."/>
            <person name="Yates T.B."/>
            <person name="Jawdy S."/>
            <person name="Cereghino C."/>
            <person name="Smart L.B."/>
            <person name="Muchero W."/>
        </authorList>
    </citation>
    <scope>NUCLEOTIDE SEQUENCE [LARGE SCALE GENOMIC DNA]</scope>
    <source>
        <tissue evidence="2">Shoot tip</tissue>
    </source>
</reference>
<dbReference type="Proteomes" id="UP001162972">
    <property type="component" value="Chromosome 11"/>
</dbReference>
<name>A0AAD6K5R0_9ROSI</name>
<keyword evidence="3" id="KW-1185">Reference proteome</keyword>
<dbReference type="SUPFAM" id="SSF52058">
    <property type="entry name" value="L domain-like"/>
    <property type="match status" value="1"/>
</dbReference>
<evidence type="ECO:0000313" key="3">
    <source>
        <dbReference type="Proteomes" id="UP001162972"/>
    </source>
</evidence>